<feature type="domain" description="DSBA-like thioredoxin" evidence="1">
    <location>
        <begin position="11"/>
        <end position="212"/>
    </location>
</feature>
<dbReference type="SUPFAM" id="SSF52833">
    <property type="entry name" value="Thioredoxin-like"/>
    <property type="match status" value="1"/>
</dbReference>
<sequence length="219" mass="24340">MPTPDPRPVIQVDIVSDVVCPWCIVGFRQLDLALEQENVLAQLRWHPFELNPTMGPDGQNLREHIMEKYSSTAEQSQQARDRLTALGADLSFTFNFNDDSRIVNTFAAHQLLDWAETQGRQHPLKLALFKAYFTDQRDVSKVEVLLDAAQTAGLDPDAARAALESGTHADPVRQKQQFWTSRGITGVPAMVFGGKYLLTGAQGTETYAQVLQRCLAEAA</sequence>
<dbReference type="EMBL" id="FXYG01000001">
    <property type="protein sequence ID" value="SMX35388.1"/>
    <property type="molecule type" value="Genomic_DNA"/>
</dbReference>
<dbReference type="OrthoDB" id="9799122at2"/>
<reference evidence="3" key="1">
    <citation type="submission" date="2017-05" db="EMBL/GenBank/DDBJ databases">
        <authorList>
            <person name="Rodrigo-Torres L."/>
            <person name="Arahal R. D."/>
            <person name="Lucena T."/>
        </authorList>
    </citation>
    <scope>NUCLEOTIDE SEQUENCE [LARGE SCALE GENOMIC DNA]</scope>
    <source>
        <strain evidence="3">CECT 8715</strain>
    </source>
</reference>
<proteinExistence type="predicted"/>
<dbReference type="GO" id="GO:0016491">
    <property type="term" value="F:oxidoreductase activity"/>
    <property type="evidence" value="ECO:0007669"/>
    <property type="project" value="InterPro"/>
</dbReference>
<dbReference type="PANTHER" id="PTHR13887">
    <property type="entry name" value="GLUTATHIONE S-TRANSFERASE KAPPA"/>
    <property type="match status" value="1"/>
</dbReference>
<dbReference type="InterPro" id="IPR036249">
    <property type="entry name" value="Thioredoxin-like_sf"/>
</dbReference>
<dbReference type="Proteomes" id="UP000202485">
    <property type="component" value="Unassembled WGS sequence"/>
</dbReference>
<dbReference type="PANTHER" id="PTHR13887:SF41">
    <property type="entry name" value="THIOREDOXIN SUPERFAMILY PROTEIN"/>
    <property type="match status" value="1"/>
</dbReference>
<dbReference type="Gene3D" id="3.40.30.10">
    <property type="entry name" value="Glutaredoxin"/>
    <property type="match status" value="1"/>
</dbReference>
<gene>
    <name evidence="2" type="ORF">RUA8715_00982</name>
</gene>
<name>A0A238JXK2_9RHOB</name>
<dbReference type="Pfam" id="PF01323">
    <property type="entry name" value="DSBA"/>
    <property type="match status" value="1"/>
</dbReference>
<dbReference type="InterPro" id="IPR001853">
    <property type="entry name" value="DSBA-like_thioredoxin_dom"/>
</dbReference>
<organism evidence="2 3">
    <name type="scientific">Ruegeria arenilitoris</name>
    <dbReference type="NCBI Taxonomy" id="1173585"/>
    <lineage>
        <taxon>Bacteria</taxon>
        <taxon>Pseudomonadati</taxon>
        <taxon>Pseudomonadota</taxon>
        <taxon>Alphaproteobacteria</taxon>
        <taxon>Rhodobacterales</taxon>
        <taxon>Roseobacteraceae</taxon>
        <taxon>Ruegeria</taxon>
    </lineage>
</organism>
<keyword evidence="3" id="KW-1185">Reference proteome</keyword>
<protein>
    <submittedName>
        <fullName evidence="2">DSBA-like thioredoxin domain protein</fullName>
    </submittedName>
</protein>
<evidence type="ECO:0000259" key="1">
    <source>
        <dbReference type="Pfam" id="PF01323"/>
    </source>
</evidence>
<dbReference type="RefSeq" id="WP_093963001.1">
    <property type="nucleotide sequence ID" value="NZ_FXYG01000001.1"/>
</dbReference>
<accession>A0A238JXK2</accession>
<dbReference type="CDD" id="cd03024">
    <property type="entry name" value="DsbA_FrnE"/>
    <property type="match status" value="1"/>
</dbReference>
<evidence type="ECO:0000313" key="3">
    <source>
        <dbReference type="Proteomes" id="UP000202485"/>
    </source>
</evidence>
<dbReference type="AlphaFoldDB" id="A0A238JXK2"/>
<evidence type="ECO:0000313" key="2">
    <source>
        <dbReference type="EMBL" id="SMX35388.1"/>
    </source>
</evidence>